<dbReference type="RefSeq" id="WP_005219524.1">
    <property type="nucleotide sequence ID" value="NZ_BAAFHN010000150.1"/>
</dbReference>
<reference evidence="3 4" key="1">
    <citation type="submission" date="2024-06" db="EMBL/GenBank/DDBJ databases">
        <title>Draft genome sequence of Helicobacter trogontum NHP16-4001.</title>
        <authorList>
            <person name="Rimbara E."/>
            <person name="Suzuki M."/>
        </authorList>
    </citation>
    <scope>NUCLEOTIDE SEQUENCE [LARGE SCALE GENOMIC DNA]</scope>
    <source>
        <strain evidence="3 4">NHP16-4001</strain>
    </source>
</reference>
<feature type="transmembrane region" description="Helical" evidence="2">
    <location>
        <begin position="83"/>
        <end position="103"/>
    </location>
</feature>
<gene>
    <name evidence="3" type="ORF">NHP164001_21340</name>
</gene>
<evidence type="ECO:0000256" key="1">
    <source>
        <dbReference type="SAM" id="MobiDB-lite"/>
    </source>
</evidence>
<protein>
    <recommendedName>
        <fullName evidence="5">RDD family protein</fullName>
    </recommendedName>
</protein>
<evidence type="ECO:0000313" key="3">
    <source>
        <dbReference type="EMBL" id="GAB0174107.1"/>
    </source>
</evidence>
<name>A0ABQ0D6X9_9HELI</name>
<feature type="transmembrane region" description="Helical" evidence="2">
    <location>
        <begin position="53"/>
        <end position="71"/>
    </location>
</feature>
<comment type="caution">
    <text evidence="3">The sequence shown here is derived from an EMBL/GenBank/DDBJ whole genome shotgun (WGS) entry which is preliminary data.</text>
</comment>
<evidence type="ECO:0000256" key="2">
    <source>
        <dbReference type="SAM" id="Phobius"/>
    </source>
</evidence>
<dbReference type="EMBL" id="BAAFHN010000150">
    <property type="protein sequence ID" value="GAB0174107.1"/>
    <property type="molecule type" value="Genomic_DNA"/>
</dbReference>
<feature type="region of interest" description="Disordered" evidence="1">
    <location>
        <begin position="1"/>
        <end position="20"/>
    </location>
</feature>
<keyword evidence="4" id="KW-1185">Reference proteome</keyword>
<keyword evidence="2" id="KW-1133">Transmembrane helix</keyword>
<dbReference type="Proteomes" id="UP001562457">
    <property type="component" value="Unassembled WGS sequence"/>
</dbReference>
<evidence type="ECO:0008006" key="5">
    <source>
        <dbReference type="Google" id="ProtNLM"/>
    </source>
</evidence>
<evidence type="ECO:0000313" key="4">
    <source>
        <dbReference type="Proteomes" id="UP001562457"/>
    </source>
</evidence>
<keyword evidence="2" id="KW-0472">Membrane</keyword>
<proteinExistence type="predicted"/>
<accession>A0ABQ0D6X9</accession>
<organism evidence="3 4">
    <name type="scientific">Helicobacter trogontum</name>
    <dbReference type="NCBI Taxonomy" id="50960"/>
    <lineage>
        <taxon>Bacteria</taxon>
        <taxon>Pseudomonadati</taxon>
        <taxon>Campylobacterota</taxon>
        <taxon>Epsilonproteobacteria</taxon>
        <taxon>Campylobacterales</taxon>
        <taxon>Helicobacteraceae</taxon>
        <taxon>Helicobacter</taxon>
    </lineage>
</organism>
<keyword evidence="2" id="KW-0812">Transmembrane</keyword>
<sequence>MSENLKSDRESNNTTKHIESTKLDSANKGEVRLDSHGDEIVYEIWHNPNWWDYFLMSVFFMFGVAVAYSGTEAFLLNKIENSLFVTSLVFGIPALLLSFYYLFYAHKNRFYITTQGIGFERRKWFRMQKRFYRFGEVGFQMVSAPTGLCPITPVNRIIFFPLGNHKGRIFLTWQLSPLHSLSLMAWNTYISPKLYNEITEQTYLKNFLIKKTKEALEAKGIDTKTLCYDLDKQFLGK</sequence>